<dbReference type="SMART" id="SM01419">
    <property type="entry name" value="Thiol-ester_cl"/>
    <property type="match status" value="1"/>
</dbReference>
<dbReference type="SUPFAM" id="SSF48239">
    <property type="entry name" value="Terpenoid cyclases/Protein prenyltransferases"/>
    <property type="match status" value="1"/>
</dbReference>
<evidence type="ECO:0000259" key="14">
    <source>
        <dbReference type="SMART" id="SM01361"/>
    </source>
</evidence>
<dbReference type="InterPro" id="IPR013783">
    <property type="entry name" value="Ig-like_fold"/>
</dbReference>
<evidence type="ECO:0000256" key="4">
    <source>
        <dbReference type="ARBA" id="ARBA00022690"/>
    </source>
</evidence>
<dbReference type="InterPro" id="IPR009048">
    <property type="entry name" value="A-macroglobulin_rcpt-bd"/>
</dbReference>
<dbReference type="InterPro" id="IPR050473">
    <property type="entry name" value="A2M/Complement_sys"/>
</dbReference>
<feature type="domain" description="Alpha-2-macroglobulin bait region" evidence="12">
    <location>
        <begin position="505"/>
        <end position="697"/>
    </location>
</feature>
<keyword evidence="3" id="KW-0964">Secreted</keyword>
<comment type="subunit">
    <text evidence="10">Heterodimer of a TEP1-N chain and an TEP1-C chain non-covalently linked. Forms a complex composed of TEP1-N and TEP1-C heterodimer, LRIM1 and APL1C; the interaction stabilizes TEP1-N and TEP1-C heterodimer, prevents its binding to tissues while circulating in the hemolymph and protects the thioester bond from hydrolysis. Mature TEP1 and to a lesser extent full-length TEP1 interact with SPCLIP1; the interaction is induced by microbial infection.</text>
</comment>
<dbReference type="SUPFAM" id="SSF81296">
    <property type="entry name" value="E set domains"/>
    <property type="match status" value="1"/>
</dbReference>
<proteinExistence type="inferred from homology"/>
<evidence type="ECO:0000313" key="16">
    <source>
        <dbReference type="Proteomes" id="UP001497382"/>
    </source>
</evidence>
<keyword evidence="4" id="KW-0646">Protease inhibitor</keyword>
<name>A0AAV1YX22_9ARAC</name>
<dbReference type="PANTHER" id="PTHR11412">
    <property type="entry name" value="MACROGLOBULIN / COMPLEMENT"/>
    <property type="match status" value="1"/>
</dbReference>
<accession>A0AAV1YX22</accession>
<dbReference type="Pfam" id="PF07677">
    <property type="entry name" value="A2M_recep"/>
    <property type="match status" value="1"/>
</dbReference>
<evidence type="ECO:0000313" key="15">
    <source>
        <dbReference type="EMBL" id="CAL1263353.1"/>
    </source>
</evidence>
<dbReference type="Proteomes" id="UP001497382">
    <property type="component" value="Unassembled WGS sequence"/>
</dbReference>
<dbReference type="Pfam" id="PF07678">
    <property type="entry name" value="TED_complement"/>
    <property type="match status" value="1"/>
</dbReference>
<dbReference type="Gene3D" id="1.50.10.20">
    <property type="match status" value="1"/>
</dbReference>
<dbReference type="InterPro" id="IPR011626">
    <property type="entry name" value="Alpha-macroglobulin_TED"/>
</dbReference>
<evidence type="ECO:0000256" key="9">
    <source>
        <dbReference type="ARBA" id="ARBA00057615"/>
    </source>
</evidence>
<dbReference type="PANTHER" id="PTHR11412:SF171">
    <property type="entry name" value="PREGNANCY ZONE PROTEIN-LIKE PROTEIN"/>
    <property type="match status" value="1"/>
</dbReference>
<dbReference type="InterPro" id="IPR014756">
    <property type="entry name" value="Ig_E-set"/>
</dbReference>
<dbReference type="Gene3D" id="6.20.50.160">
    <property type="match status" value="1"/>
</dbReference>
<dbReference type="Gene3D" id="2.60.40.1930">
    <property type="match status" value="2"/>
</dbReference>
<dbReference type="InterPro" id="IPR019742">
    <property type="entry name" value="MacrogloblnA2_CS"/>
</dbReference>
<reference evidence="15 16" key="1">
    <citation type="submission" date="2024-04" db="EMBL/GenBank/DDBJ databases">
        <authorList>
            <person name="Rising A."/>
            <person name="Reimegard J."/>
            <person name="Sonavane S."/>
            <person name="Akerstrom W."/>
            <person name="Nylinder S."/>
            <person name="Hedman E."/>
            <person name="Kallberg Y."/>
        </authorList>
    </citation>
    <scope>NUCLEOTIDE SEQUENCE [LARGE SCALE GENOMIC DNA]</scope>
</reference>
<dbReference type="GO" id="GO:0005615">
    <property type="term" value="C:extracellular space"/>
    <property type="evidence" value="ECO:0007669"/>
    <property type="project" value="InterPro"/>
</dbReference>
<dbReference type="InterPro" id="IPR041555">
    <property type="entry name" value="MG3"/>
</dbReference>
<dbReference type="InterPro" id="IPR011625">
    <property type="entry name" value="A2M_N_BRD"/>
</dbReference>
<dbReference type="Pfam" id="PF17791">
    <property type="entry name" value="MG3"/>
    <property type="match status" value="1"/>
</dbReference>
<evidence type="ECO:0000256" key="5">
    <source>
        <dbReference type="ARBA" id="ARBA00022729"/>
    </source>
</evidence>
<evidence type="ECO:0000256" key="2">
    <source>
        <dbReference type="ARBA" id="ARBA00010952"/>
    </source>
</evidence>
<dbReference type="Gene3D" id="2.20.130.20">
    <property type="match status" value="1"/>
</dbReference>
<evidence type="ECO:0000256" key="7">
    <source>
        <dbReference type="ARBA" id="ARBA00023157"/>
    </source>
</evidence>
<dbReference type="Pfam" id="PF17789">
    <property type="entry name" value="MG4"/>
    <property type="match status" value="1"/>
</dbReference>
<dbReference type="InterPro" id="IPR047565">
    <property type="entry name" value="Alpha-macroglob_thiol-ester_cl"/>
</dbReference>
<dbReference type="Pfam" id="PF01835">
    <property type="entry name" value="MG2"/>
    <property type="match status" value="1"/>
</dbReference>
<evidence type="ECO:0000256" key="11">
    <source>
        <dbReference type="ARBA" id="ARBA00078071"/>
    </source>
</evidence>
<evidence type="ECO:0000259" key="13">
    <source>
        <dbReference type="SMART" id="SM01360"/>
    </source>
</evidence>
<keyword evidence="5" id="KW-0732">Signal</keyword>
<sequence>MSWKCILLNRFTYIFLLKCVFKPKRKNMDSKYLLGCLISTCFALCICSAQDEVDNGYIFTSPRTLNQGQNNQLQLLRFGCLEKSVLKVQVYYSKYYSSGSKETLAKEQTFQLQQGEKESLFQLFLEHPADNDNAYSGRIQINGTMCGKYISGSDDVHFSSPNSYIYIIQTDKHLYKPGQKVKFRVLKLDKNLKPSNRANDTGDIFVEDPQGTRLFQFKGVKLGQGIAQKDFPLADEPVHGTWRITVNSGQDTASTPFEVKEYKLPKFSISIKFPSYVLQNAESIPISVCAEYTYGEPVKGTLNLKTSLEMYSYESSYYRTPVLQDSIQLDGCYNYTVDVSEIDPHGNHRYKRVMVKADVVEDGTGVQMNKTEYLSRSYSPLKLDFNTGENQGEFYKPGLPYNGKLKVSNPDDTPAPGEPIEICATVTRKRVIENWLSTRKTKYCSNYTSDENGYTKFTIVPQNVDSVSIDLDAKSLKYTRDNSDLDQPTDFAYLSPFYSPSGSFLQLETISEPLSCESQRKVRVLFTSKENSEFKLHYQIIKQGRVVHNGVQDVTFNVQDDVSSKYEKEDEIIDGLKTQLVPAPELSSSNDSSSCAKYCPSIRDSKNIPPIGEAYIPIDVDANLSSAFTLLVFYVREDRETVADSQKIQVEKCFKNKVGFQFADAEKQPGTRTSIRITSSPYSLCGIKIVDKSVNLLDSNDQLTKDIVFQLLEDINTDTYYSTDLCDGKKSQPGLESSAINKINSSPDTHQASSYEDSYAAFQEAGFLVISNLILFSRPCKSYGGGLYNDVEYETAEYLTGEYATGEFESASYESFEGGPAGAVPHAKRAQLTTSAVSVRDYFPETWLFNLQMTGSDGVYESKETLPHTITEWIGNAACVSVQDGLGISNMTSIYGFQAFFISYTLPITVVRGEEFTVVVSIFSYVDEALPITIDLDPSDGFMVTSNLADTNVCIQPRTSNSQKIKLQATKLGALNITVRAETSSSNAACGSSSVYGSIAKDAITQFIEVEAEGFPNEEVNSVLFCPQDEENHKFSQSYKLNTPDNAVPDSARAIIDLTGNVMGPATQNLNNLVSLPTGCGEQNMVKFTPNYLVLNYLTDIGELTDSIKTNAISNLNTGYQRELSYRHYDGSFSAFGEIDKEGSMFLTAFVLRSFYQAKKYIFIDDNVLTDAQKWITSKQQADGCFPNVGQIIDSGIQGGLEGKQNNGAITAYVLASLFISKYSNSTVIGNGMACLQKNPASTPYETFLYAYAGALSGKKAATQKIVDNIKPQANMTDGIEYYPIPGGSKSVEIETAAYAVLTNLKLGNSKSKILPIVRYLTSNLNPSGGFESTQDTCVGLDALSKFAKLVYNDPISLSVTVSGGLQEKVNITEYNKLLVQRNEVYQIPSVLNIEATGTGCGLLQTSLRYNTPTPPEENQFSIHVVGECKSSDCKQRKITTVVSFLPEGKKSGMSVVQIKMITGLVPDKDSLDELVSNKSNNILRTDVENNKVNVYFSEISNNAQQFSFDTNVIVQVENPQPGTANVFDYYAPEYLASTTYTFPKSAGN</sequence>
<dbReference type="SUPFAM" id="SSF49410">
    <property type="entry name" value="Alpha-macroglobulin receptor domain"/>
    <property type="match status" value="1"/>
</dbReference>
<evidence type="ECO:0000256" key="8">
    <source>
        <dbReference type="ARBA" id="ARBA00023180"/>
    </source>
</evidence>
<comment type="caution">
    <text evidence="15">The sequence shown here is derived from an EMBL/GenBank/DDBJ whole genome shotgun (WGS) entry which is preliminary data.</text>
</comment>
<dbReference type="InterPro" id="IPR008930">
    <property type="entry name" value="Terpenoid_cyclase/PrenylTrfase"/>
</dbReference>
<dbReference type="Pfam" id="PF07703">
    <property type="entry name" value="A2M_BRD"/>
    <property type="match status" value="1"/>
</dbReference>
<keyword evidence="7" id="KW-1015">Disulfide bond</keyword>
<dbReference type="InterPro" id="IPR040839">
    <property type="entry name" value="MG4"/>
</dbReference>
<keyword evidence="16" id="KW-1185">Reference proteome</keyword>
<dbReference type="EMBL" id="CAXIEN010000008">
    <property type="protein sequence ID" value="CAL1263353.1"/>
    <property type="molecule type" value="Genomic_DNA"/>
</dbReference>
<dbReference type="Gene3D" id="2.60.120.1540">
    <property type="match status" value="1"/>
</dbReference>
<dbReference type="SMART" id="SM01361">
    <property type="entry name" value="A2M_recep"/>
    <property type="match status" value="1"/>
</dbReference>
<evidence type="ECO:0000256" key="3">
    <source>
        <dbReference type="ARBA" id="ARBA00022525"/>
    </source>
</evidence>
<evidence type="ECO:0000256" key="10">
    <source>
        <dbReference type="ARBA" id="ARBA00063781"/>
    </source>
</evidence>
<gene>
    <name evidence="15" type="ORF">LARSCL_LOCUS1454</name>
</gene>
<keyword evidence="8" id="KW-0325">Glycoprotein</keyword>
<evidence type="ECO:0000259" key="12">
    <source>
        <dbReference type="SMART" id="SM01359"/>
    </source>
</evidence>
<dbReference type="SMART" id="SM01359">
    <property type="entry name" value="A2M_N_2"/>
    <property type="match status" value="1"/>
</dbReference>
<dbReference type="Gene3D" id="2.60.40.690">
    <property type="entry name" value="Alpha-macroglobulin, receptor-binding domain"/>
    <property type="match status" value="1"/>
</dbReference>
<comment type="function">
    <text evidence="9">Binds covalently through a thioester bond to the pathogen surface resulting in pathogen clearance.</text>
</comment>
<feature type="domain" description="Alpha-2-macroglobulin" evidence="13">
    <location>
        <begin position="846"/>
        <end position="936"/>
    </location>
</feature>
<dbReference type="Gene3D" id="2.60.40.1940">
    <property type="match status" value="1"/>
</dbReference>
<protein>
    <recommendedName>
        <fullName evidence="11">TEP1-F</fullName>
    </recommendedName>
</protein>
<evidence type="ECO:0000256" key="6">
    <source>
        <dbReference type="ARBA" id="ARBA00022900"/>
    </source>
</evidence>
<dbReference type="Gene3D" id="2.60.40.10">
    <property type="entry name" value="Immunoglobulins"/>
    <property type="match status" value="2"/>
</dbReference>
<dbReference type="GO" id="GO:0004867">
    <property type="term" value="F:serine-type endopeptidase inhibitor activity"/>
    <property type="evidence" value="ECO:0007669"/>
    <property type="project" value="UniProtKB-KW"/>
</dbReference>
<evidence type="ECO:0000256" key="1">
    <source>
        <dbReference type="ARBA" id="ARBA00004613"/>
    </source>
</evidence>
<keyword evidence="6" id="KW-0722">Serine protease inhibitor</keyword>
<dbReference type="InterPro" id="IPR036595">
    <property type="entry name" value="A-macroglobulin_rcpt-bd_sf"/>
</dbReference>
<comment type="similarity">
    <text evidence="2">Belongs to the protease inhibitor I39 (alpha-2-macroglobulin) family.</text>
</comment>
<dbReference type="FunFam" id="2.60.40.1930:FF:000001">
    <property type="entry name" value="CD109 isoform 3"/>
    <property type="match status" value="1"/>
</dbReference>
<dbReference type="Pfam" id="PF00207">
    <property type="entry name" value="A2M"/>
    <property type="match status" value="1"/>
</dbReference>
<dbReference type="PROSITE" id="PS00477">
    <property type="entry name" value="ALPHA_2_MACROGLOBULIN"/>
    <property type="match status" value="1"/>
</dbReference>
<dbReference type="InterPro" id="IPR001599">
    <property type="entry name" value="Macroglobln_a2"/>
</dbReference>
<organism evidence="15 16">
    <name type="scientific">Larinioides sclopetarius</name>
    <dbReference type="NCBI Taxonomy" id="280406"/>
    <lineage>
        <taxon>Eukaryota</taxon>
        <taxon>Metazoa</taxon>
        <taxon>Ecdysozoa</taxon>
        <taxon>Arthropoda</taxon>
        <taxon>Chelicerata</taxon>
        <taxon>Arachnida</taxon>
        <taxon>Araneae</taxon>
        <taxon>Araneomorphae</taxon>
        <taxon>Entelegynae</taxon>
        <taxon>Araneoidea</taxon>
        <taxon>Araneidae</taxon>
        <taxon>Larinioides</taxon>
    </lineage>
</organism>
<feature type="domain" description="Alpha-macroglobulin receptor-binding" evidence="14">
    <location>
        <begin position="1452"/>
        <end position="1541"/>
    </location>
</feature>
<dbReference type="InterPro" id="IPR002890">
    <property type="entry name" value="MG2"/>
</dbReference>
<dbReference type="SMART" id="SM01360">
    <property type="entry name" value="A2M"/>
    <property type="match status" value="1"/>
</dbReference>
<comment type="subcellular location">
    <subcellularLocation>
        <location evidence="1">Secreted</location>
    </subcellularLocation>
</comment>